<dbReference type="PANTHER" id="PTHR30419">
    <property type="entry name" value="HTH-TYPE TRANSCRIPTIONAL REGULATOR YBHD"/>
    <property type="match status" value="1"/>
</dbReference>
<evidence type="ECO:0000313" key="9">
    <source>
        <dbReference type="Proteomes" id="UP000056090"/>
    </source>
</evidence>
<keyword evidence="4" id="KW-0804">Transcription</keyword>
<dbReference type="EMBL" id="CP008849">
    <property type="protein sequence ID" value="AIF98959.1"/>
    <property type="molecule type" value="Genomic_DNA"/>
</dbReference>
<name>A0A075NWF4_9ALTE</name>
<dbReference type="Pfam" id="PF03466">
    <property type="entry name" value="LysR_substrate"/>
    <property type="match status" value="1"/>
</dbReference>
<dbReference type="Gene3D" id="1.10.10.10">
    <property type="entry name" value="Winged helix-like DNA-binding domain superfamily/Winged helix DNA-binding domain"/>
    <property type="match status" value="1"/>
</dbReference>
<dbReference type="SUPFAM" id="SSF53850">
    <property type="entry name" value="Periplasmic binding protein-like II"/>
    <property type="match status" value="1"/>
</dbReference>
<dbReference type="PROSITE" id="PS50931">
    <property type="entry name" value="HTH_LYSR"/>
    <property type="match status" value="1"/>
</dbReference>
<dbReference type="GO" id="GO:0003677">
    <property type="term" value="F:DNA binding"/>
    <property type="evidence" value="ECO:0007669"/>
    <property type="project" value="UniProtKB-KW"/>
</dbReference>
<gene>
    <name evidence="7" type="ORF">DCW74_11880</name>
    <name evidence="8" type="ORF">DEB45_03540</name>
    <name evidence="6" type="ORF">EP13_09865</name>
</gene>
<evidence type="ECO:0000256" key="4">
    <source>
        <dbReference type="ARBA" id="ARBA00023163"/>
    </source>
</evidence>
<dbReference type="InterPro" id="IPR005119">
    <property type="entry name" value="LysR_subst-bd"/>
</dbReference>
<dbReference type="Proteomes" id="UP000264779">
    <property type="component" value="Unassembled WGS sequence"/>
</dbReference>
<keyword evidence="3" id="KW-0238">DNA-binding</keyword>
<keyword evidence="9" id="KW-1185">Reference proteome</keyword>
<evidence type="ECO:0000313" key="11">
    <source>
        <dbReference type="Proteomes" id="UP000264779"/>
    </source>
</evidence>
<dbReference type="EMBL" id="DONK01000050">
    <property type="protein sequence ID" value="HBU50312.1"/>
    <property type="molecule type" value="Genomic_DNA"/>
</dbReference>
<organism evidence="6 9">
    <name type="scientific">Alteromonas australica</name>
    <dbReference type="NCBI Taxonomy" id="589873"/>
    <lineage>
        <taxon>Bacteria</taxon>
        <taxon>Pseudomonadati</taxon>
        <taxon>Pseudomonadota</taxon>
        <taxon>Gammaproteobacteria</taxon>
        <taxon>Alteromonadales</taxon>
        <taxon>Alteromonadaceae</taxon>
        <taxon>Alteromonas/Salinimonas group</taxon>
        <taxon>Alteromonas</taxon>
    </lineage>
</organism>
<dbReference type="InterPro" id="IPR036388">
    <property type="entry name" value="WH-like_DNA-bd_sf"/>
</dbReference>
<reference evidence="6 9" key="1">
    <citation type="submission" date="2014-06" db="EMBL/GenBank/DDBJ databases">
        <title>Genomes of Alteromonas australica, a world apart.</title>
        <authorList>
            <person name="Gonzaga A."/>
            <person name="Lopez-Perez M."/>
            <person name="Rodriguez-Valera F."/>
        </authorList>
    </citation>
    <scope>NUCLEOTIDE SEQUENCE [LARGE SCALE GENOMIC DNA]</scope>
    <source>
        <strain evidence="6 9">H 17</strain>
    </source>
</reference>
<dbReference type="SUPFAM" id="SSF46785">
    <property type="entry name" value="Winged helix' DNA-binding domain"/>
    <property type="match status" value="1"/>
</dbReference>
<dbReference type="GeneID" id="78255210"/>
<evidence type="ECO:0000256" key="3">
    <source>
        <dbReference type="ARBA" id="ARBA00023125"/>
    </source>
</evidence>
<protein>
    <submittedName>
        <fullName evidence="6">LysR family transcriptional regulator</fullName>
    </submittedName>
</protein>
<accession>A0A075NWF4</accession>
<dbReference type="Proteomes" id="UP000263517">
    <property type="component" value="Unassembled WGS sequence"/>
</dbReference>
<evidence type="ECO:0000259" key="5">
    <source>
        <dbReference type="PROSITE" id="PS50931"/>
    </source>
</evidence>
<proteinExistence type="inferred from homology"/>
<comment type="similarity">
    <text evidence="1">Belongs to the LysR transcriptional regulatory family.</text>
</comment>
<feature type="domain" description="HTH lysR-type" evidence="5">
    <location>
        <begin position="1"/>
        <end position="60"/>
    </location>
</feature>
<dbReference type="PANTHER" id="PTHR30419:SF30">
    <property type="entry name" value="LYSR FAMILY TRANSCRIPTIONAL REGULATOR"/>
    <property type="match status" value="1"/>
</dbReference>
<dbReference type="CDD" id="cd08440">
    <property type="entry name" value="PBP2_LTTR_like_4"/>
    <property type="match status" value="1"/>
</dbReference>
<dbReference type="eggNOG" id="COG0583">
    <property type="taxonomic scope" value="Bacteria"/>
</dbReference>
<dbReference type="PRINTS" id="PR00039">
    <property type="entry name" value="HTHLYSR"/>
</dbReference>
<dbReference type="EMBL" id="DNAN01000425">
    <property type="protein sequence ID" value="HAW76418.1"/>
    <property type="molecule type" value="Genomic_DNA"/>
</dbReference>
<dbReference type="Gene3D" id="3.40.190.290">
    <property type="match status" value="1"/>
</dbReference>
<evidence type="ECO:0000313" key="8">
    <source>
        <dbReference type="EMBL" id="HBU50312.1"/>
    </source>
</evidence>
<dbReference type="FunFam" id="1.10.10.10:FF:000001">
    <property type="entry name" value="LysR family transcriptional regulator"/>
    <property type="match status" value="1"/>
</dbReference>
<evidence type="ECO:0000313" key="7">
    <source>
        <dbReference type="EMBL" id="HAW76418.1"/>
    </source>
</evidence>
<dbReference type="InterPro" id="IPR036390">
    <property type="entry name" value="WH_DNA-bd_sf"/>
</dbReference>
<dbReference type="GO" id="GO:0005829">
    <property type="term" value="C:cytosol"/>
    <property type="evidence" value="ECO:0007669"/>
    <property type="project" value="TreeGrafter"/>
</dbReference>
<keyword evidence="2" id="KW-0805">Transcription regulation</keyword>
<dbReference type="KEGG" id="aal:EP13_09865"/>
<dbReference type="InterPro" id="IPR000847">
    <property type="entry name" value="LysR_HTH_N"/>
</dbReference>
<dbReference type="GO" id="GO:0003700">
    <property type="term" value="F:DNA-binding transcription factor activity"/>
    <property type="evidence" value="ECO:0007669"/>
    <property type="project" value="InterPro"/>
</dbReference>
<dbReference type="AlphaFoldDB" id="A0A075NWF4"/>
<evidence type="ECO:0000256" key="1">
    <source>
        <dbReference type="ARBA" id="ARBA00009437"/>
    </source>
</evidence>
<dbReference type="RefSeq" id="WP_044057105.1">
    <property type="nucleotide sequence ID" value="NZ_CAJXAX010000009.1"/>
</dbReference>
<evidence type="ECO:0000313" key="10">
    <source>
        <dbReference type="Proteomes" id="UP000263517"/>
    </source>
</evidence>
<dbReference type="InterPro" id="IPR050950">
    <property type="entry name" value="HTH-type_LysR_regulators"/>
</dbReference>
<dbReference type="Pfam" id="PF00126">
    <property type="entry name" value="HTH_1"/>
    <property type="match status" value="1"/>
</dbReference>
<evidence type="ECO:0000313" key="6">
    <source>
        <dbReference type="EMBL" id="AIF98959.1"/>
    </source>
</evidence>
<dbReference type="Proteomes" id="UP000056090">
    <property type="component" value="Chromosome"/>
</dbReference>
<sequence length="298" mass="33224">MNVSYRQLKAFIHVAQSATFADAATKLHITQPALSSSIQKLEGQLGGRLFTRSTRRVELTKEGEALLPNAIRIMRDWEETFSDIQNLFAMAKGQLTLAAMPSFAESHLPLLLAQYHAIAPNINLRILDVVMEQVIREVSQGRAELGFTFEPVRTEGLKFSPLFDDEFLLVLSANHPLNTAKQISWHQCLDYPFVMMNRGSAVRHWTEQHLALFGEPTIVAETGQLATLGNLIKQELGIAVMPNLCKNHMENIGLRTIKLSTQPLVKSVGMIAKSHGDLSVAAQRLWTQVAMHYGENAE</sequence>
<reference evidence="10 11" key="2">
    <citation type="journal article" date="2018" name="Nat. Biotechnol.">
        <title>A standardized bacterial taxonomy based on genome phylogeny substantially revises the tree of life.</title>
        <authorList>
            <person name="Parks D.H."/>
            <person name="Chuvochina M."/>
            <person name="Waite D.W."/>
            <person name="Rinke C."/>
            <person name="Skarshewski A."/>
            <person name="Chaumeil P.A."/>
            <person name="Hugenholtz P."/>
        </authorList>
    </citation>
    <scope>NUCLEOTIDE SEQUENCE [LARGE SCALE GENOMIC DNA]</scope>
    <source>
        <strain evidence="8">UBA11621</strain>
        <strain evidence="7">UBA11978</strain>
    </source>
</reference>
<evidence type="ECO:0000256" key="2">
    <source>
        <dbReference type="ARBA" id="ARBA00023015"/>
    </source>
</evidence>